<gene>
    <name evidence="8" type="ORF">ABAZ39_12345</name>
    <name evidence="9" type="ORF">ACJ41P_28130</name>
    <name evidence="10" type="ORF">C1S70_32425</name>
</gene>
<proteinExistence type="inferred from homology"/>
<dbReference type="PIRSF" id="PIRSF015582">
    <property type="entry name" value="Cit_lyase_B"/>
    <property type="match status" value="1"/>
</dbReference>
<dbReference type="EMBL" id="CP007793">
    <property type="protein sequence ID" value="AIB12763.1"/>
    <property type="molecule type" value="Genomic_DNA"/>
</dbReference>
<dbReference type="PANTHER" id="PTHR32308:SF10">
    <property type="entry name" value="CITRATE LYASE SUBUNIT BETA"/>
    <property type="match status" value="1"/>
</dbReference>
<reference evidence="8 11" key="1">
    <citation type="journal article" date="2014" name="Genome Announc.">
        <title>Complete Genome Sequence of the Model Rhizosphere Strain Azospirillum brasilense Az39, Successfully Applied in Agriculture.</title>
        <authorList>
            <person name="Rivera D."/>
            <person name="Revale S."/>
            <person name="Molina R."/>
            <person name="Gualpa J."/>
            <person name="Puente M."/>
            <person name="Maroniche G."/>
            <person name="Paris G."/>
            <person name="Baker D."/>
            <person name="Clavijo B."/>
            <person name="McLay K."/>
            <person name="Spaepen S."/>
            <person name="Perticari A."/>
            <person name="Vazquez M."/>
            <person name="Wisniewski-Dye F."/>
            <person name="Watkins C."/>
            <person name="Martinez-Abarca F."/>
            <person name="Vanderleyden J."/>
            <person name="Cassan F."/>
        </authorList>
    </citation>
    <scope>NUCLEOTIDE SEQUENCE [LARGE SCALE GENOMIC DNA]</scope>
    <source>
        <strain evidence="8 11">Az39</strain>
    </source>
</reference>
<comment type="cofactor">
    <cofactor evidence="1">
        <name>Mg(2+)</name>
        <dbReference type="ChEBI" id="CHEBI:18420"/>
    </cofactor>
</comment>
<dbReference type="Proteomes" id="UP000027186">
    <property type="component" value="Chromosome"/>
</dbReference>
<feature type="domain" description="HpcH/HpaI aldolase/citrate lyase" evidence="7">
    <location>
        <begin position="9"/>
        <end position="223"/>
    </location>
</feature>
<evidence type="ECO:0000259" key="7">
    <source>
        <dbReference type="Pfam" id="PF03328"/>
    </source>
</evidence>
<protein>
    <submittedName>
        <fullName evidence="10">CoA ester lyase</fullName>
    </submittedName>
    <submittedName>
        <fullName evidence="9">HpcH/HpaI aldolase/citrate lyase family protein</fullName>
    </submittedName>
    <submittedName>
        <fullName evidence="8">Malyl-CoA thiolesterase</fullName>
    </submittedName>
</protein>
<dbReference type="AlphaFoldDB" id="A0A060DNR8"/>
<feature type="binding site" evidence="6">
    <location>
        <position position="128"/>
    </location>
    <ligand>
        <name>Mg(2+)</name>
        <dbReference type="ChEBI" id="CHEBI:18420"/>
    </ligand>
</feature>
<dbReference type="GO" id="GO:0016829">
    <property type="term" value="F:lyase activity"/>
    <property type="evidence" value="ECO:0007669"/>
    <property type="project" value="UniProtKB-KW"/>
</dbReference>
<dbReference type="OrthoDB" id="9800547at2"/>
<comment type="similarity">
    <text evidence="2">Belongs to the HpcH/HpaI aldolase family.</text>
</comment>
<feature type="binding site" evidence="6">
    <location>
        <position position="155"/>
    </location>
    <ligand>
        <name>Mg(2+)</name>
        <dbReference type="ChEBI" id="CHEBI:18420"/>
    </ligand>
</feature>
<evidence type="ECO:0000313" key="12">
    <source>
        <dbReference type="Proteomes" id="UP000236268"/>
    </source>
</evidence>
<evidence type="ECO:0000313" key="13">
    <source>
        <dbReference type="Proteomes" id="UP001628281"/>
    </source>
</evidence>
<dbReference type="GO" id="GO:0006107">
    <property type="term" value="P:oxaloacetate metabolic process"/>
    <property type="evidence" value="ECO:0007669"/>
    <property type="project" value="TreeGrafter"/>
</dbReference>
<dbReference type="RefSeq" id="WP_038529654.1">
    <property type="nucleotide sequence ID" value="NZ_CP007793.1"/>
</dbReference>
<dbReference type="Proteomes" id="UP001628281">
    <property type="component" value="Unassembled WGS sequence"/>
</dbReference>
<dbReference type="PANTHER" id="PTHR32308">
    <property type="entry name" value="LYASE BETA SUBUNIT, PUTATIVE (AFU_ORTHOLOGUE AFUA_4G13030)-RELATED"/>
    <property type="match status" value="1"/>
</dbReference>
<name>A0A060DNR8_9PROT</name>
<dbReference type="KEGG" id="abq:ABAZ39_12345"/>
<evidence type="ECO:0000256" key="3">
    <source>
        <dbReference type="ARBA" id="ARBA00022723"/>
    </source>
</evidence>
<evidence type="ECO:0000313" key="11">
    <source>
        <dbReference type="Proteomes" id="UP000027186"/>
    </source>
</evidence>
<evidence type="ECO:0000256" key="5">
    <source>
        <dbReference type="PIRSR" id="PIRSR015582-1"/>
    </source>
</evidence>
<sequence>MAATARPRRSVLYMPGSNARALEKGRSLPADGLILDLEDAVAPDAKAEARATIKASIAAGGYGGRELVVRTNGLNTPWGYDDLVMAASSGADAVLLPKVESPDMVRQAEAVLRANGSPEGQTIWCMMETPLGMLNAKEIAGASPKLGGLVMGTSDLAKDLHAAHTRDRLPMLTSLGLCLLAARAYGLAILDGVHLDLNDDAGFGESCVQGRELGFDGKTLIHPKTITACNAAFAPGEEEVAQAHRTIQAHAEAVAQGKGVVLVDGRLVENLHVENARRLVAMAEAIRALEAAG</sequence>
<dbReference type="Proteomes" id="UP000236268">
    <property type="component" value="Unassembled WGS sequence"/>
</dbReference>
<dbReference type="Pfam" id="PF03328">
    <property type="entry name" value="HpcH_HpaI"/>
    <property type="match status" value="1"/>
</dbReference>
<keyword evidence="9" id="KW-0456">Lyase</keyword>
<dbReference type="InterPro" id="IPR011206">
    <property type="entry name" value="Citrate_lyase_beta/mcl1/mcl2"/>
</dbReference>
<evidence type="ECO:0000313" key="10">
    <source>
        <dbReference type="EMBL" id="PNQ94785.1"/>
    </source>
</evidence>
<dbReference type="GO" id="GO:0000287">
    <property type="term" value="F:magnesium ion binding"/>
    <property type="evidence" value="ECO:0007669"/>
    <property type="project" value="TreeGrafter"/>
</dbReference>
<evidence type="ECO:0000313" key="8">
    <source>
        <dbReference type="EMBL" id="AIB12763.1"/>
    </source>
</evidence>
<evidence type="ECO:0000313" key="9">
    <source>
        <dbReference type="EMBL" id="MFL7905029.1"/>
    </source>
</evidence>
<evidence type="ECO:0000256" key="6">
    <source>
        <dbReference type="PIRSR" id="PIRSR015582-2"/>
    </source>
</evidence>
<accession>A0A2K1FQJ3</accession>
<keyword evidence="4 6" id="KW-0460">Magnesium</keyword>
<reference evidence="10 12" key="2">
    <citation type="submission" date="2018-01" db="EMBL/GenBank/DDBJ databases">
        <title>Whole genome sequence of Azospirillum brasilense REC3 isolated from strawberry roots.</title>
        <authorList>
            <person name="Fontana C.A."/>
            <person name="Salazar S.M."/>
            <person name="Bassi D."/>
            <person name="Puglisi E."/>
            <person name="Lovaisa N.C."/>
            <person name="Toffoli L.M."/>
            <person name="Pedraza R."/>
            <person name="Cocconcelli P.S."/>
        </authorList>
    </citation>
    <scope>NUCLEOTIDE SEQUENCE [LARGE SCALE GENOMIC DNA]</scope>
    <source>
        <strain evidence="10 12">REC3</strain>
    </source>
</reference>
<evidence type="ECO:0000256" key="2">
    <source>
        <dbReference type="ARBA" id="ARBA00005568"/>
    </source>
</evidence>
<dbReference type="Gene3D" id="3.20.20.60">
    <property type="entry name" value="Phosphoenolpyruvate-binding domains"/>
    <property type="match status" value="1"/>
</dbReference>
<dbReference type="InterPro" id="IPR015813">
    <property type="entry name" value="Pyrv/PenolPyrv_kinase-like_dom"/>
</dbReference>
<keyword evidence="13" id="KW-1185">Reference proteome</keyword>
<keyword evidence="3 6" id="KW-0479">Metal-binding</keyword>
<evidence type="ECO:0000256" key="1">
    <source>
        <dbReference type="ARBA" id="ARBA00001946"/>
    </source>
</evidence>
<dbReference type="InterPro" id="IPR005000">
    <property type="entry name" value="Aldolase/citrate-lyase_domain"/>
</dbReference>
<feature type="binding site" evidence="5">
    <location>
        <position position="128"/>
    </location>
    <ligand>
        <name>substrate</name>
    </ligand>
</feature>
<organism evidence="8 11">
    <name type="scientific">Azospirillum argentinense</name>
    <dbReference type="NCBI Taxonomy" id="2970906"/>
    <lineage>
        <taxon>Bacteria</taxon>
        <taxon>Pseudomonadati</taxon>
        <taxon>Pseudomonadota</taxon>
        <taxon>Alphaproteobacteria</taxon>
        <taxon>Rhodospirillales</taxon>
        <taxon>Azospirillaceae</taxon>
        <taxon>Azospirillum</taxon>
    </lineage>
</organism>
<dbReference type="EMBL" id="POWG01000081">
    <property type="protein sequence ID" value="PNQ94785.1"/>
    <property type="molecule type" value="Genomic_DNA"/>
</dbReference>
<evidence type="ECO:0000256" key="4">
    <source>
        <dbReference type="ARBA" id="ARBA00022842"/>
    </source>
</evidence>
<dbReference type="InterPro" id="IPR040442">
    <property type="entry name" value="Pyrv_kinase-like_dom_sf"/>
</dbReference>
<dbReference type="EMBL" id="JBJLSN010000064">
    <property type="protein sequence ID" value="MFL7905029.1"/>
    <property type="molecule type" value="Genomic_DNA"/>
</dbReference>
<feature type="binding site" evidence="5">
    <location>
        <position position="70"/>
    </location>
    <ligand>
        <name>substrate</name>
    </ligand>
</feature>
<accession>A0A060DNR8</accession>
<dbReference type="SUPFAM" id="SSF51621">
    <property type="entry name" value="Phosphoenolpyruvate/pyruvate domain"/>
    <property type="match status" value="1"/>
</dbReference>
<reference evidence="9 13" key="3">
    <citation type="submission" date="2024-11" db="EMBL/GenBank/DDBJ databases">
        <title>Draft genome sequences of two bacteria associated to sugarcane roots in Colombia.</title>
        <authorList>
            <person name="Pardo-Diaz S."/>
            <person name="Masmela-Mendoza J."/>
            <person name="Delgadillo-Duran P."/>
            <person name="Bautista E.J."/>
            <person name="Rojas-Tapias D.F."/>
        </authorList>
    </citation>
    <scope>NUCLEOTIDE SEQUENCE [LARGE SCALE GENOMIC DNA]</scope>
    <source>
        <strain evidence="9 13">Ap18</strain>
    </source>
</reference>